<gene>
    <name evidence="3" type="ORF">LOD99_8464</name>
</gene>
<organism evidence="3 4">
    <name type="scientific">Oopsacas minuta</name>
    <dbReference type="NCBI Taxonomy" id="111878"/>
    <lineage>
        <taxon>Eukaryota</taxon>
        <taxon>Metazoa</taxon>
        <taxon>Porifera</taxon>
        <taxon>Hexactinellida</taxon>
        <taxon>Hexasterophora</taxon>
        <taxon>Lyssacinosida</taxon>
        <taxon>Leucopsacidae</taxon>
        <taxon>Oopsacas</taxon>
    </lineage>
</organism>
<feature type="compositionally biased region" description="Polar residues" evidence="1">
    <location>
        <begin position="1"/>
        <end position="12"/>
    </location>
</feature>
<dbReference type="Proteomes" id="UP001165289">
    <property type="component" value="Unassembled WGS sequence"/>
</dbReference>
<dbReference type="EMBL" id="JAKMXF010000336">
    <property type="protein sequence ID" value="KAI6647877.1"/>
    <property type="molecule type" value="Genomic_DNA"/>
</dbReference>
<keyword evidence="4" id="KW-1185">Reference proteome</keyword>
<evidence type="ECO:0000256" key="2">
    <source>
        <dbReference type="SAM" id="Phobius"/>
    </source>
</evidence>
<keyword evidence="2" id="KW-0472">Membrane</keyword>
<feature type="region of interest" description="Disordered" evidence="1">
    <location>
        <begin position="1"/>
        <end position="25"/>
    </location>
</feature>
<comment type="caution">
    <text evidence="3">The sequence shown here is derived from an EMBL/GenBank/DDBJ whole genome shotgun (WGS) entry which is preliminary data.</text>
</comment>
<protein>
    <submittedName>
        <fullName evidence="3">Annexin A7-like</fullName>
    </submittedName>
</protein>
<keyword evidence="2" id="KW-0812">Transmembrane</keyword>
<name>A0AAV7JGF2_9METZ</name>
<accession>A0AAV7JGF2</accession>
<feature type="transmembrane region" description="Helical" evidence="2">
    <location>
        <begin position="76"/>
        <end position="95"/>
    </location>
</feature>
<proteinExistence type="predicted"/>
<evidence type="ECO:0000256" key="1">
    <source>
        <dbReference type="SAM" id="MobiDB-lite"/>
    </source>
</evidence>
<keyword evidence="2" id="KW-1133">Transmembrane helix</keyword>
<reference evidence="3 4" key="1">
    <citation type="journal article" date="2023" name="BMC Biol.">
        <title>The compact genome of the sponge Oopsacas minuta (Hexactinellida) is lacking key metazoan core genes.</title>
        <authorList>
            <person name="Santini S."/>
            <person name="Schenkelaars Q."/>
            <person name="Jourda C."/>
            <person name="Duchesne M."/>
            <person name="Belahbib H."/>
            <person name="Rocher C."/>
            <person name="Selva M."/>
            <person name="Riesgo A."/>
            <person name="Vervoort M."/>
            <person name="Leys S.P."/>
            <person name="Kodjabachian L."/>
            <person name="Le Bivic A."/>
            <person name="Borchiellini C."/>
            <person name="Claverie J.M."/>
            <person name="Renard E."/>
        </authorList>
    </citation>
    <scope>NUCLEOTIDE SEQUENCE [LARGE SCALE GENOMIC DNA]</scope>
    <source>
        <strain evidence="3">SPO-2</strain>
    </source>
</reference>
<evidence type="ECO:0000313" key="4">
    <source>
        <dbReference type="Proteomes" id="UP001165289"/>
    </source>
</evidence>
<sequence length="101" mass="11465">MQQIQYNQQIPSPAQPNMYAPPGQPAMYAPVQTQPMYAPNPQVVVIQQNAPTPAPASPPHVEVKHVTYTDNRPNHLLHCIITCFCPWWIFVWILMCCCYGC</sequence>
<dbReference type="AlphaFoldDB" id="A0AAV7JGF2"/>
<evidence type="ECO:0000313" key="3">
    <source>
        <dbReference type="EMBL" id="KAI6647877.1"/>
    </source>
</evidence>